<feature type="transmembrane region" description="Helical" evidence="5">
    <location>
        <begin position="286"/>
        <end position="303"/>
    </location>
</feature>
<reference evidence="8" key="1">
    <citation type="submission" date="2016-11" db="EMBL/GenBank/DDBJ databases">
        <authorList>
            <person name="Guldener U."/>
        </authorList>
    </citation>
    <scope>NUCLEOTIDE SEQUENCE [LARGE SCALE GENOMIC DNA]</scope>
</reference>
<feature type="transmembrane region" description="Helical" evidence="5">
    <location>
        <begin position="153"/>
        <end position="172"/>
    </location>
</feature>
<keyword evidence="8" id="KW-1185">Reference proteome</keyword>
<dbReference type="GO" id="GO:0050801">
    <property type="term" value="P:monoatomic ion homeostasis"/>
    <property type="evidence" value="ECO:0007669"/>
    <property type="project" value="TreeGrafter"/>
</dbReference>
<evidence type="ECO:0000256" key="1">
    <source>
        <dbReference type="ARBA" id="ARBA00004141"/>
    </source>
</evidence>
<feature type="transmembrane region" description="Helical" evidence="5">
    <location>
        <begin position="485"/>
        <end position="503"/>
    </location>
</feature>
<dbReference type="Proteomes" id="UP000183365">
    <property type="component" value="Unassembled WGS sequence"/>
</dbReference>
<comment type="subcellular location">
    <subcellularLocation>
        <location evidence="1">Membrane</location>
        <topology evidence="1">Multi-pass membrane protein</topology>
    </subcellularLocation>
</comment>
<feature type="domain" description="Bicarbonate transporter-like transmembrane" evidence="6">
    <location>
        <begin position="203"/>
        <end position="518"/>
    </location>
</feature>
<dbReference type="OrthoDB" id="1735926at2759"/>
<dbReference type="PANTHER" id="PTHR11453:SF82">
    <property type="entry name" value="BORON TRANSPORTER 1"/>
    <property type="match status" value="1"/>
</dbReference>
<feature type="transmembrane region" description="Helical" evidence="5">
    <location>
        <begin position="127"/>
        <end position="146"/>
    </location>
</feature>
<sequence>MLKLGAGIYKDWKDRLTLQSYKSDWADALSYRVVPSTIEIFLNNLLPAIAFSQDLSNRTSFQYGINEILLSQGISGLLFGLAGYPLSIVGVSAPSCILCYTIYNIFVDKHTNMPKSKYNDGFEFFPFMFWVYFWTAICTCLSSIFNMLSFFQYVTVFPCDIFGLFINVVYIVKGCQLLGESFHKNDTINDVADGFGNITIALCMTFFGLLAKNITSTRLFNHKIRIVIKDYCIFLSVIFWSGVIHFGNAFKFVHFERLNISKSFKPTSNDRKTSWLAIKHDISAKYVFLALPFGIIVWILLFFDHNISSLMAQKREYKLKKKSMYNWDFCLLSLHTFLCGLLGLPAGHCLIPQSFIHTETLIVYKDAKKEKKTDVAAESENIYISGVVEQRFTNSMQGLMMIICMCRPFLVCLNQIPQCVLSGLFFILGIGGIQGNAIIGRIMFLLSDYKTGSLKNVKSKKLFAFTIISVIFAAVEVLISQLNYVSIAFPVILIISIIVTFFFKYGFTIEELQVLDAKVVSRESIKNLLPENLHSY</sequence>
<dbReference type="GO" id="GO:0080139">
    <property type="term" value="F:borate efflux transmembrane transporter activity"/>
    <property type="evidence" value="ECO:0007669"/>
    <property type="project" value="EnsemblFungi"/>
</dbReference>
<dbReference type="PANTHER" id="PTHR11453">
    <property type="entry name" value="ANION EXCHANGE PROTEIN"/>
    <property type="match status" value="1"/>
</dbReference>
<feature type="transmembrane region" description="Helical" evidence="5">
    <location>
        <begin position="77"/>
        <end position="107"/>
    </location>
</feature>
<dbReference type="InterPro" id="IPR003020">
    <property type="entry name" value="HCO3_transpt_euk"/>
</dbReference>
<dbReference type="GO" id="GO:0005452">
    <property type="term" value="F:solute:inorganic anion antiporter activity"/>
    <property type="evidence" value="ECO:0007669"/>
    <property type="project" value="InterPro"/>
</dbReference>
<name>A0A1L0AZM9_9ASCO</name>
<evidence type="ECO:0000313" key="7">
    <source>
        <dbReference type="EMBL" id="SGZ39568.1"/>
    </source>
</evidence>
<dbReference type="EMBL" id="FQNF01000026">
    <property type="protein sequence ID" value="SGZ39568.1"/>
    <property type="molecule type" value="Genomic_DNA"/>
</dbReference>
<proteinExistence type="predicted"/>
<evidence type="ECO:0000256" key="4">
    <source>
        <dbReference type="ARBA" id="ARBA00023136"/>
    </source>
</evidence>
<dbReference type="Gene3D" id="1.10.287.570">
    <property type="entry name" value="Helical hairpin bin"/>
    <property type="match status" value="1"/>
</dbReference>
<dbReference type="InterPro" id="IPR011531">
    <property type="entry name" value="HCO3_transpt-like_TM_dom"/>
</dbReference>
<keyword evidence="2 5" id="KW-0812">Transmembrane</keyword>
<dbReference type="GO" id="GO:0006820">
    <property type="term" value="P:monoatomic anion transport"/>
    <property type="evidence" value="ECO:0007669"/>
    <property type="project" value="InterPro"/>
</dbReference>
<gene>
    <name evidence="7" type="ORF">HGUI_01768</name>
</gene>
<feature type="transmembrane region" description="Helical" evidence="5">
    <location>
        <begin position="231"/>
        <end position="250"/>
    </location>
</feature>
<keyword evidence="4 5" id="KW-0472">Membrane</keyword>
<feature type="transmembrane region" description="Helical" evidence="5">
    <location>
        <begin position="462"/>
        <end position="479"/>
    </location>
</feature>
<feature type="transmembrane region" description="Helical" evidence="5">
    <location>
        <begin position="324"/>
        <end position="344"/>
    </location>
</feature>
<evidence type="ECO:0000313" key="8">
    <source>
        <dbReference type="Proteomes" id="UP000183365"/>
    </source>
</evidence>
<feature type="transmembrane region" description="Helical" evidence="5">
    <location>
        <begin position="192"/>
        <end position="211"/>
    </location>
</feature>
<organism evidence="7 8">
    <name type="scientific">Hanseniaspora guilliermondii</name>
    <dbReference type="NCBI Taxonomy" id="56406"/>
    <lineage>
        <taxon>Eukaryota</taxon>
        <taxon>Fungi</taxon>
        <taxon>Dikarya</taxon>
        <taxon>Ascomycota</taxon>
        <taxon>Saccharomycotina</taxon>
        <taxon>Saccharomycetes</taxon>
        <taxon>Saccharomycodales</taxon>
        <taxon>Saccharomycodaceae</taxon>
        <taxon>Hanseniaspora</taxon>
    </lineage>
</organism>
<feature type="transmembrane region" description="Helical" evidence="5">
    <location>
        <begin position="420"/>
        <end position="442"/>
    </location>
</feature>
<protein>
    <submittedName>
        <fullName evidence="7">Related to Boron transporter 1</fullName>
    </submittedName>
</protein>
<keyword evidence="3 5" id="KW-1133">Transmembrane helix</keyword>
<dbReference type="GO" id="GO:0005886">
    <property type="term" value="C:plasma membrane"/>
    <property type="evidence" value="ECO:0007669"/>
    <property type="project" value="EnsemblFungi"/>
</dbReference>
<evidence type="ECO:0000256" key="2">
    <source>
        <dbReference type="ARBA" id="ARBA00022692"/>
    </source>
</evidence>
<dbReference type="Pfam" id="PF00955">
    <property type="entry name" value="HCO3_cotransp"/>
    <property type="match status" value="2"/>
</dbReference>
<dbReference type="GO" id="GO:0000324">
    <property type="term" value="C:fungal-type vacuole"/>
    <property type="evidence" value="ECO:0007669"/>
    <property type="project" value="EnsemblFungi"/>
</dbReference>
<evidence type="ECO:0000256" key="5">
    <source>
        <dbReference type="SAM" id="Phobius"/>
    </source>
</evidence>
<dbReference type="GO" id="GO:0006623">
    <property type="term" value="P:protein targeting to vacuole"/>
    <property type="evidence" value="ECO:0007669"/>
    <property type="project" value="EnsemblFungi"/>
</dbReference>
<evidence type="ECO:0000259" key="6">
    <source>
        <dbReference type="Pfam" id="PF00955"/>
    </source>
</evidence>
<dbReference type="AlphaFoldDB" id="A0A1L0AZM9"/>
<accession>A0A1L0AZM9</accession>
<feature type="domain" description="Bicarbonate transporter-like transmembrane" evidence="6">
    <location>
        <begin position="6"/>
        <end position="187"/>
    </location>
</feature>
<evidence type="ECO:0000256" key="3">
    <source>
        <dbReference type="ARBA" id="ARBA00022989"/>
    </source>
</evidence>
<dbReference type="VEuPathDB" id="FungiDB:HGUI_01768"/>